<dbReference type="InterPro" id="IPR036249">
    <property type="entry name" value="Thioredoxin-like_sf"/>
</dbReference>
<dbReference type="GO" id="GO:0004364">
    <property type="term" value="F:glutathione transferase activity"/>
    <property type="evidence" value="ECO:0007669"/>
    <property type="project" value="TreeGrafter"/>
</dbReference>
<feature type="domain" description="GST N-terminal" evidence="1">
    <location>
        <begin position="4"/>
        <end position="91"/>
    </location>
</feature>
<dbReference type="Pfam" id="PF02798">
    <property type="entry name" value="GST_N"/>
    <property type="match status" value="1"/>
</dbReference>
<dbReference type="InterPro" id="IPR036282">
    <property type="entry name" value="Glutathione-S-Trfase_C_sf"/>
</dbReference>
<dbReference type="PROSITE" id="PS50404">
    <property type="entry name" value="GST_NTER"/>
    <property type="match status" value="1"/>
</dbReference>
<evidence type="ECO:0000313" key="2">
    <source>
        <dbReference type="EMBL" id="KAJ3204779.1"/>
    </source>
</evidence>
<dbReference type="PANTHER" id="PTHR11571">
    <property type="entry name" value="GLUTATHIONE S-TRANSFERASE"/>
    <property type="match status" value="1"/>
</dbReference>
<dbReference type="InterPro" id="IPR050213">
    <property type="entry name" value="GST_superfamily"/>
</dbReference>
<reference evidence="2" key="1">
    <citation type="submission" date="2020-05" db="EMBL/GenBank/DDBJ databases">
        <title>Phylogenomic resolution of chytrid fungi.</title>
        <authorList>
            <person name="Stajich J.E."/>
            <person name="Amses K."/>
            <person name="Simmons R."/>
            <person name="Seto K."/>
            <person name="Myers J."/>
            <person name="Bonds A."/>
            <person name="Quandt C.A."/>
            <person name="Barry K."/>
            <person name="Liu P."/>
            <person name="Grigoriev I."/>
            <person name="Longcore J.E."/>
            <person name="James T.Y."/>
        </authorList>
    </citation>
    <scope>NUCLEOTIDE SEQUENCE</scope>
    <source>
        <strain evidence="2">JEL0476</strain>
    </source>
</reference>
<dbReference type="SUPFAM" id="SSF47616">
    <property type="entry name" value="GST C-terminal domain-like"/>
    <property type="match status" value="1"/>
</dbReference>
<dbReference type="SFLD" id="SFLDS00019">
    <property type="entry name" value="Glutathione_Transferase_(cytos"/>
    <property type="match status" value="1"/>
</dbReference>
<protein>
    <recommendedName>
        <fullName evidence="1">GST N-terminal domain-containing protein</fullName>
    </recommendedName>
</protein>
<dbReference type="AlphaFoldDB" id="A0AAD5XSC4"/>
<gene>
    <name evidence="2" type="ORF">HK099_001025</name>
</gene>
<keyword evidence="3" id="KW-1185">Reference proteome</keyword>
<proteinExistence type="predicted"/>
<dbReference type="EMBL" id="JADGJW010001266">
    <property type="protein sequence ID" value="KAJ3204779.1"/>
    <property type="molecule type" value="Genomic_DNA"/>
</dbReference>
<dbReference type="GO" id="GO:0006749">
    <property type="term" value="P:glutathione metabolic process"/>
    <property type="evidence" value="ECO:0007669"/>
    <property type="project" value="TreeGrafter"/>
</dbReference>
<dbReference type="PANTHER" id="PTHR11571:SF150">
    <property type="entry name" value="GLUTATHIONE S-TRANSFERASE"/>
    <property type="match status" value="1"/>
</dbReference>
<dbReference type="InterPro" id="IPR004045">
    <property type="entry name" value="Glutathione_S-Trfase_N"/>
</dbReference>
<dbReference type="CDD" id="cd03039">
    <property type="entry name" value="GST_N_Sigma_like"/>
    <property type="match status" value="1"/>
</dbReference>
<sequence>MTVDIPTLTYFSSRGLCEPIRFVLSEARVNYKEVGVGAYNPNDQPKEFLELIESGKLPFNQLPIWEEPTGFVLSQSNAILRHLARKYKLYGDSIEENGLVDSIMDAIWDLKYLLRQQHLNEQDKVFEVTLPKYFKFFERILEKNRLIESLKVNDLNERFNFSQFPLLQKIYKSVSARPGILKHLESSTRYPAQVFFSPRK</sequence>
<organism evidence="2 3">
    <name type="scientific">Clydaea vesicula</name>
    <dbReference type="NCBI Taxonomy" id="447962"/>
    <lineage>
        <taxon>Eukaryota</taxon>
        <taxon>Fungi</taxon>
        <taxon>Fungi incertae sedis</taxon>
        <taxon>Chytridiomycota</taxon>
        <taxon>Chytridiomycota incertae sedis</taxon>
        <taxon>Chytridiomycetes</taxon>
        <taxon>Lobulomycetales</taxon>
        <taxon>Lobulomycetaceae</taxon>
        <taxon>Clydaea</taxon>
    </lineage>
</organism>
<dbReference type="Gene3D" id="1.20.1050.130">
    <property type="match status" value="1"/>
</dbReference>
<dbReference type="Proteomes" id="UP001211065">
    <property type="component" value="Unassembled WGS sequence"/>
</dbReference>
<name>A0AAD5XSC4_9FUNG</name>
<accession>A0AAD5XSC4</accession>
<evidence type="ECO:0000259" key="1">
    <source>
        <dbReference type="PROSITE" id="PS50404"/>
    </source>
</evidence>
<evidence type="ECO:0000313" key="3">
    <source>
        <dbReference type="Proteomes" id="UP001211065"/>
    </source>
</evidence>
<dbReference type="InterPro" id="IPR040079">
    <property type="entry name" value="Glutathione_S-Trfase"/>
</dbReference>
<comment type="caution">
    <text evidence="2">The sequence shown here is derived from an EMBL/GenBank/DDBJ whole genome shotgun (WGS) entry which is preliminary data.</text>
</comment>
<dbReference type="SUPFAM" id="SSF52833">
    <property type="entry name" value="Thioredoxin-like"/>
    <property type="match status" value="1"/>
</dbReference>